<accession>A0ACC1QP67</accession>
<evidence type="ECO:0000313" key="2">
    <source>
        <dbReference type="Proteomes" id="UP001148737"/>
    </source>
</evidence>
<keyword evidence="2" id="KW-1185">Reference proteome</keyword>
<reference evidence="1" key="1">
    <citation type="submission" date="2022-07" db="EMBL/GenBank/DDBJ databases">
        <title>Genome Sequence of Lecanicillium saksenae.</title>
        <authorList>
            <person name="Buettner E."/>
        </authorList>
    </citation>
    <scope>NUCLEOTIDE SEQUENCE</scope>
    <source>
        <strain evidence="1">VT-O1</strain>
    </source>
</reference>
<name>A0ACC1QP67_9HYPO</name>
<evidence type="ECO:0000313" key="1">
    <source>
        <dbReference type="EMBL" id="KAJ3481804.1"/>
    </source>
</evidence>
<dbReference type="EMBL" id="JANAKD010001228">
    <property type="protein sequence ID" value="KAJ3481804.1"/>
    <property type="molecule type" value="Genomic_DNA"/>
</dbReference>
<dbReference type="Proteomes" id="UP001148737">
    <property type="component" value="Unassembled WGS sequence"/>
</dbReference>
<protein>
    <submittedName>
        <fullName evidence="1">Uncharacterized protein</fullName>
    </submittedName>
</protein>
<gene>
    <name evidence="1" type="ORF">NLG97_g7731</name>
</gene>
<organism evidence="1 2">
    <name type="scientific">Lecanicillium saksenae</name>
    <dbReference type="NCBI Taxonomy" id="468837"/>
    <lineage>
        <taxon>Eukaryota</taxon>
        <taxon>Fungi</taxon>
        <taxon>Dikarya</taxon>
        <taxon>Ascomycota</taxon>
        <taxon>Pezizomycotina</taxon>
        <taxon>Sordariomycetes</taxon>
        <taxon>Hypocreomycetidae</taxon>
        <taxon>Hypocreales</taxon>
        <taxon>Cordycipitaceae</taxon>
        <taxon>Lecanicillium</taxon>
    </lineage>
</organism>
<proteinExistence type="predicted"/>
<comment type="caution">
    <text evidence="1">The sequence shown here is derived from an EMBL/GenBank/DDBJ whole genome shotgun (WGS) entry which is preliminary data.</text>
</comment>
<sequence>MHLLPTPTLLERATPTSVASPSCTTAIPVKNGYVPPESCNANYGFYPKWEDNMKFCWVIIMGASWECICFVLRTLGAKDQQNSNYVMMSTLFFLLAPLWINAFIYMVVSRLVYFLDSARKVLNIRATWLAKGFVSADVVCFLVQAVGGALMAGGQDNPKNADLGKKIYMVGCGIQLACVILFVFVAGAFYRSVSRDIRNGTAKTRNRWIKPLFLVIFLVLVLIVERIIFRLVEFSRGASNSNPMLRREWYQLYLDGLPMFIALAVLNLVHPALVLRGSDSEMPSSNLLRCRRRPKSDFGPLPLQSIESLDRTAASR</sequence>